<evidence type="ECO:0000313" key="1">
    <source>
        <dbReference type="EMBL" id="AFK06309.1"/>
    </source>
</evidence>
<dbReference type="PANTHER" id="PTHR42754:SF1">
    <property type="entry name" value="LIPOPROTEIN"/>
    <property type="match status" value="1"/>
</dbReference>
<sequence precursor="true">MKEQMRKIVFLVIICIAFVAVFSGFGMLKRHNSDFELTESELVTIEYGEIVSLPLSNFVKANGATVEFSLVGENGKIDGDFLVIDSSTLSLPEETIDIIVKSEKSEAVLHITFSVKNLPPPPVLSIANQKVFEGDRLEIDLSELTFSEMNEISYEIVGGPGLIEGDIYRYSSPVREAPVAHRVTIKAIDSLRQWHCETFSIIVIDKNHWPEEPHGPYPGDGIEDFFNDLVLSWECSDPDGDILSYDLYFGTENLGLLAKGINKNTYELPPLEHGETYSWQVVADDGNGGLVKGPVWSFSTEEIPVLTWKRIVGFEGRDSFNTVKSLSSGGYILCGSSDPVSESESLKDSIPRVGWIVKIDNNGFMEWEKRFNLGWVELNDIIATSDDGFLVVGKAIDKTAVGFDADSSLLVIKLDKFANEKWRFKSEGIFNEATSVIEVEDGYLILGTKTESKEDRSILLVKLGKSGSLEWQKSYGGSSFDRGVAFDVDGDGNVVIVAETTSKDGEAKGNPGNRFQVNGIYIELSSVLTIKVNRDGEVIWSKVLGGKSEDSPSSVRINDEGEIIITGSTNSREETFQRDSSDYDGFAAKLSEEGDLLWARVYGGSGNDIIEDFFITQAGGIQAIGFSESNRSINQPVDEAMKRSGITYSDFWVLQTDAEGELLWQKYLGGSKDDVGLSIAYVCDGFVVAGYSASIDGDVGSNKGDFDAAVFYLR</sequence>
<proteinExistence type="predicted"/>
<keyword evidence="2" id="KW-1185">Reference proteome</keyword>
<reference evidence="1 2" key="1">
    <citation type="journal article" date="2012" name="Genome Biol. Evol.">
        <title>Genome Sequence of the Mesophilic Thermotogales Bacterium Mesotoga prima MesG1.Ag.4.2 Reveals the Largest Thermotogales Genome To Date.</title>
        <authorList>
            <person name="Zhaxybayeva O."/>
            <person name="Swithers K.S."/>
            <person name="Foght J."/>
            <person name="Green A.G."/>
            <person name="Bruce D."/>
            <person name="Detter C."/>
            <person name="Han S."/>
            <person name="Teshima H."/>
            <person name="Han J."/>
            <person name="Woyke T."/>
            <person name="Pitluck S."/>
            <person name="Nolan M."/>
            <person name="Ivanova N."/>
            <person name="Pati A."/>
            <person name="Land M.L."/>
            <person name="Dlutek M."/>
            <person name="Doolittle W.F."/>
            <person name="Noll K.M."/>
            <person name="Nesbo C.L."/>
        </authorList>
    </citation>
    <scope>NUCLEOTIDE SEQUENCE [LARGE SCALE GENOMIC DNA]</scope>
    <source>
        <strain evidence="2">mesG1.Ag.4.2</strain>
    </source>
</reference>
<dbReference type="HOGENOM" id="CLU_386758_0_0_0"/>
<dbReference type="eggNOG" id="COG1520">
    <property type="taxonomic scope" value="Bacteria"/>
</dbReference>
<dbReference type="PANTHER" id="PTHR42754">
    <property type="entry name" value="ENDOGLUCANASE"/>
    <property type="match status" value="1"/>
</dbReference>
<dbReference type="InterPro" id="IPR036116">
    <property type="entry name" value="FN3_sf"/>
</dbReference>
<organism evidence="1 2">
    <name type="scientific">Mesotoga prima MesG1.Ag.4.2</name>
    <dbReference type="NCBI Taxonomy" id="660470"/>
    <lineage>
        <taxon>Bacteria</taxon>
        <taxon>Thermotogati</taxon>
        <taxon>Thermotogota</taxon>
        <taxon>Thermotogae</taxon>
        <taxon>Kosmotogales</taxon>
        <taxon>Kosmotogaceae</taxon>
        <taxon>Mesotoga</taxon>
    </lineage>
</organism>
<accession>I2F306</accession>
<dbReference type="SUPFAM" id="SSF63829">
    <property type="entry name" value="Calcium-dependent phosphotriesterase"/>
    <property type="match status" value="1"/>
</dbReference>
<dbReference type="RefSeq" id="WP_006492227.1">
    <property type="nucleotide sequence ID" value="NC_017934.1"/>
</dbReference>
<dbReference type="GeneID" id="87106439"/>
<protein>
    <recommendedName>
        <fullName evidence="3">Fibronectin type-III domain-containing protein</fullName>
    </recommendedName>
</protein>
<dbReference type="Gene3D" id="2.60.40.10">
    <property type="entry name" value="Immunoglobulins"/>
    <property type="match status" value="1"/>
</dbReference>
<evidence type="ECO:0008006" key="3">
    <source>
        <dbReference type="Google" id="ProtNLM"/>
    </source>
</evidence>
<evidence type="ECO:0000313" key="2">
    <source>
        <dbReference type="Proteomes" id="UP000002881"/>
    </source>
</evidence>
<gene>
    <name evidence="1" type="ORF">Theba_0590</name>
</gene>
<dbReference type="AlphaFoldDB" id="I2F306"/>
<dbReference type="InterPro" id="IPR013783">
    <property type="entry name" value="Ig-like_fold"/>
</dbReference>
<dbReference type="KEGG" id="mpg:Theba_0590"/>
<dbReference type="eggNOG" id="COG3291">
    <property type="taxonomic scope" value="Bacteria"/>
</dbReference>
<dbReference type="EMBL" id="CP003532">
    <property type="protein sequence ID" value="AFK06309.1"/>
    <property type="molecule type" value="Genomic_DNA"/>
</dbReference>
<dbReference type="Proteomes" id="UP000002881">
    <property type="component" value="Chromosome"/>
</dbReference>
<name>I2F306_9BACT</name>
<dbReference type="SUPFAM" id="SSF49265">
    <property type="entry name" value="Fibronectin type III"/>
    <property type="match status" value="1"/>
</dbReference>
<dbReference type="STRING" id="660470.Theba_0590"/>